<gene>
    <name evidence="2" type="ORF">LOC68_00960</name>
</gene>
<proteinExistence type="predicted"/>
<organism evidence="2 3">
    <name type="scientific">Blastopirellula sediminis</name>
    <dbReference type="NCBI Taxonomy" id="2894196"/>
    <lineage>
        <taxon>Bacteria</taxon>
        <taxon>Pseudomonadati</taxon>
        <taxon>Planctomycetota</taxon>
        <taxon>Planctomycetia</taxon>
        <taxon>Pirellulales</taxon>
        <taxon>Pirellulaceae</taxon>
        <taxon>Blastopirellula</taxon>
    </lineage>
</organism>
<protein>
    <submittedName>
        <fullName evidence="2">Uncharacterized protein</fullName>
    </submittedName>
</protein>
<keyword evidence="1" id="KW-0732">Signal</keyword>
<dbReference type="EMBL" id="JAJKFT010000002">
    <property type="protein sequence ID" value="MCC9626964.1"/>
    <property type="molecule type" value="Genomic_DNA"/>
</dbReference>
<feature type="signal peptide" evidence="1">
    <location>
        <begin position="1"/>
        <end position="20"/>
    </location>
</feature>
<evidence type="ECO:0000313" key="3">
    <source>
        <dbReference type="Proteomes" id="UP001139103"/>
    </source>
</evidence>
<feature type="chain" id="PRO_5040736193" evidence="1">
    <location>
        <begin position="21"/>
        <end position="400"/>
    </location>
</feature>
<accession>A0A9X1MHA1</accession>
<sequence length="400" mass="43360">MSKVWYQSFLFSLAVGLAFASQEQVEAASLEEEFQRVATVVKESIQGATTIDVRAFTDINAQTEVSGRIAPGLQAQFLEACEKLGVRQNDQADHVLLATFSVNDRKSIEADDPIVLEVEFSLKTRRGRSPVEIAPIRVDSPKLPTVKIDEPNVLGEALGVNGMVTTKANVDASPSDLSREQLARLALTPTGFASEAKIKSNAGSKIEVQIVSRRAGSSGDFQPLSAVVKQGQPFVSIPLGHEYKIQVTNHGTLPFAVATSIDGLSVFHFADDTCRDPNTKRLAIKHQLVRAGEANAEGQVIPMTTTLPGWILSATGANNSARFLVSSYGNSNSPEVRFPRPPHAGAIHLQFFPCRLVTGNLRDPDATKFTTPGERETIGYERAEVTATAPSEFLTIRYDR</sequence>
<reference evidence="2" key="1">
    <citation type="submission" date="2021-11" db="EMBL/GenBank/DDBJ databases">
        <title>Genome sequence.</title>
        <authorList>
            <person name="Sun Q."/>
        </authorList>
    </citation>
    <scope>NUCLEOTIDE SEQUENCE</scope>
    <source>
        <strain evidence="2">JC732</strain>
    </source>
</reference>
<dbReference type="Proteomes" id="UP001139103">
    <property type="component" value="Unassembled WGS sequence"/>
</dbReference>
<dbReference type="RefSeq" id="WP_230214505.1">
    <property type="nucleotide sequence ID" value="NZ_JAJKFT010000002.1"/>
</dbReference>
<evidence type="ECO:0000313" key="2">
    <source>
        <dbReference type="EMBL" id="MCC9626964.1"/>
    </source>
</evidence>
<dbReference type="AlphaFoldDB" id="A0A9X1MHA1"/>
<comment type="caution">
    <text evidence="2">The sequence shown here is derived from an EMBL/GenBank/DDBJ whole genome shotgun (WGS) entry which is preliminary data.</text>
</comment>
<keyword evidence="3" id="KW-1185">Reference proteome</keyword>
<name>A0A9X1MHA1_9BACT</name>
<evidence type="ECO:0000256" key="1">
    <source>
        <dbReference type="SAM" id="SignalP"/>
    </source>
</evidence>